<dbReference type="RefSeq" id="WP_047810979.1">
    <property type="nucleotide sequence ID" value="NZ_LDZY01000011.1"/>
</dbReference>
<comment type="caution">
    <text evidence="1">The sequence shown here is derived from an EMBL/GenBank/DDBJ whole genome shotgun (WGS) entry which is preliminary data.</text>
</comment>
<name>A0A0J1FMX5_9FIRM</name>
<evidence type="ECO:0000313" key="1">
    <source>
        <dbReference type="EMBL" id="KLU64830.1"/>
    </source>
</evidence>
<keyword evidence="2" id="KW-1185">Reference proteome</keyword>
<sequence length="78" mass="8999">MDQELILKNNYPAQYNLFGIYVDWQIDNNYIGFLAQIPMELTTSASFQNSEGKQKQAHWSGSIEKTREARKEIQAACI</sequence>
<organism evidence="1 2">
    <name type="scientific">Desulfosporosinus acididurans</name>
    <dbReference type="NCBI Taxonomy" id="476652"/>
    <lineage>
        <taxon>Bacteria</taxon>
        <taxon>Bacillati</taxon>
        <taxon>Bacillota</taxon>
        <taxon>Clostridia</taxon>
        <taxon>Eubacteriales</taxon>
        <taxon>Desulfitobacteriaceae</taxon>
        <taxon>Desulfosporosinus</taxon>
    </lineage>
</organism>
<evidence type="ECO:0000313" key="2">
    <source>
        <dbReference type="Proteomes" id="UP000036356"/>
    </source>
</evidence>
<dbReference type="PATRIC" id="fig|476652.3.peg.3325"/>
<protein>
    <submittedName>
        <fullName evidence="1">Uncharacterized protein</fullName>
    </submittedName>
</protein>
<accession>A0A0J1FMX5</accession>
<reference evidence="1 2" key="1">
    <citation type="submission" date="2015-06" db="EMBL/GenBank/DDBJ databases">
        <title>Draft genome of the moderately acidophilic sulfate reducer Candidatus Desulfosporosinus acididurans strain M1.</title>
        <authorList>
            <person name="Poehlein A."/>
            <person name="Petzsch P."/>
            <person name="Johnson B.D."/>
            <person name="Schloemann M."/>
            <person name="Daniel R."/>
            <person name="Muehling M."/>
        </authorList>
    </citation>
    <scope>NUCLEOTIDE SEQUENCE [LARGE SCALE GENOMIC DNA]</scope>
    <source>
        <strain evidence="1 2">M1</strain>
    </source>
</reference>
<dbReference type="Proteomes" id="UP000036356">
    <property type="component" value="Unassembled WGS sequence"/>
</dbReference>
<proteinExistence type="predicted"/>
<dbReference type="AlphaFoldDB" id="A0A0J1FMX5"/>
<dbReference type="EMBL" id="LDZY01000011">
    <property type="protein sequence ID" value="KLU64830.1"/>
    <property type="molecule type" value="Genomic_DNA"/>
</dbReference>
<gene>
    <name evidence="1" type="ORF">DEAC_c31580</name>
</gene>
<dbReference type="STRING" id="476652.DEAC_c31580"/>